<evidence type="ECO:0000313" key="1">
    <source>
        <dbReference type="EMBL" id="SMQ85959.1"/>
    </source>
</evidence>
<proteinExistence type="predicted"/>
<protein>
    <submittedName>
        <fullName evidence="1">Uncharacterized protein</fullName>
    </submittedName>
</protein>
<evidence type="ECO:0000313" key="2">
    <source>
        <dbReference type="Proteomes" id="UP000194474"/>
    </source>
</evidence>
<accession>A0A1Y6GD08</accession>
<dbReference type="AlphaFoldDB" id="A0A1Y6GD08"/>
<sequence>MLSAEELEERLRHSCRKLRAWTWMSTVSTRRDDIVEILMNEARDLVELGLKHPGQAKRIGSIIVYYKRLIEQVKGEAASAA</sequence>
<dbReference type="EMBL" id="FXWK01000002">
    <property type="protein sequence ID" value="SMQ85959.1"/>
    <property type="molecule type" value="Genomic_DNA"/>
</dbReference>
<reference evidence="2" key="1">
    <citation type="submission" date="2017-04" db="EMBL/GenBank/DDBJ databases">
        <authorList>
            <person name="Varghese N."/>
            <person name="Submissions S."/>
        </authorList>
    </citation>
    <scope>NUCLEOTIDE SEQUENCE [LARGE SCALE GENOMIC DNA]</scope>
</reference>
<keyword evidence="2" id="KW-1185">Reference proteome</keyword>
<organism evidence="1 2">
    <name type="scientific">Devosia lucknowensis</name>
    <dbReference type="NCBI Taxonomy" id="1096929"/>
    <lineage>
        <taxon>Bacteria</taxon>
        <taxon>Pseudomonadati</taxon>
        <taxon>Pseudomonadota</taxon>
        <taxon>Alphaproteobacteria</taxon>
        <taxon>Hyphomicrobiales</taxon>
        <taxon>Devosiaceae</taxon>
        <taxon>Devosia</taxon>
    </lineage>
</organism>
<name>A0A1Y6GD08_9HYPH</name>
<dbReference type="Proteomes" id="UP000194474">
    <property type="component" value="Unassembled WGS sequence"/>
</dbReference>
<gene>
    <name evidence="1" type="ORF">SAMN06295905_3255</name>
</gene>